<sequence length="167" mass="19733">MVSRWCPVNLLHKLRKGSIDPLSLFPYPLTNTNLSTMSSSFESYNIVAIYWIKANPPCLCRDQPVLKLREAWKPNNPARRFYNCAKSMISNDSCNFFQWLDPTLPKHHKDTLWNMKLRIEDLLVRNDQVVELQKKVEKHKLLRKAEKELVEDRIQELLIEIESLNKI</sequence>
<evidence type="ECO:0000313" key="7">
    <source>
        <dbReference type="Proteomes" id="UP000235145"/>
    </source>
</evidence>
<proteinExistence type="predicted"/>
<keyword evidence="3" id="KW-0862">Zinc</keyword>
<protein>
    <recommendedName>
        <fullName evidence="5">GRF-type domain-containing protein</fullName>
    </recommendedName>
</protein>
<keyword evidence="1" id="KW-0479">Metal-binding</keyword>
<evidence type="ECO:0000256" key="4">
    <source>
        <dbReference type="PROSITE-ProRule" id="PRU01343"/>
    </source>
</evidence>
<evidence type="ECO:0000256" key="2">
    <source>
        <dbReference type="ARBA" id="ARBA00022771"/>
    </source>
</evidence>
<dbReference type="Pfam" id="PF06839">
    <property type="entry name" value="Zn_ribbon_GRF"/>
    <property type="match status" value="1"/>
</dbReference>
<evidence type="ECO:0000256" key="3">
    <source>
        <dbReference type="ARBA" id="ARBA00022833"/>
    </source>
</evidence>
<comment type="caution">
    <text evidence="6">The sequence shown here is derived from an EMBL/GenBank/DDBJ whole genome shotgun (WGS) entry which is preliminary data.</text>
</comment>
<dbReference type="EMBL" id="NBSK02000003">
    <property type="protein sequence ID" value="KAJ0216631.1"/>
    <property type="molecule type" value="Genomic_DNA"/>
</dbReference>
<feature type="domain" description="GRF-type" evidence="5">
    <location>
        <begin position="58"/>
        <end position="103"/>
    </location>
</feature>
<dbReference type="GO" id="GO:0008270">
    <property type="term" value="F:zinc ion binding"/>
    <property type="evidence" value="ECO:0007669"/>
    <property type="project" value="UniProtKB-KW"/>
</dbReference>
<evidence type="ECO:0000256" key="1">
    <source>
        <dbReference type="ARBA" id="ARBA00022723"/>
    </source>
</evidence>
<dbReference type="AlphaFoldDB" id="A0A9R1W1I6"/>
<keyword evidence="7" id="KW-1185">Reference proteome</keyword>
<evidence type="ECO:0000313" key="6">
    <source>
        <dbReference type="EMBL" id="KAJ0216631.1"/>
    </source>
</evidence>
<dbReference type="PANTHER" id="PTHR33248">
    <property type="entry name" value="ZINC ION-BINDING PROTEIN"/>
    <property type="match status" value="1"/>
</dbReference>
<evidence type="ECO:0000259" key="5">
    <source>
        <dbReference type="PROSITE" id="PS51999"/>
    </source>
</evidence>
<keyword evidence="2 4" id="KW-0863">Zinc-finger</keyword>
<organism evidence="6 7">
    <name type="scientific">Lactuca sativa</name>
    <name type="common">Garden lettuce</name>
    <dbReference type="NCBI Taxonomy" id="4236"/>
    <lineage>
        <taxon>Eukaryota</taxon>
        <taxon>Viridiplantae</taxon>
        <taxon>Streptophyta</taxon>
        <taxon>Embryophyta</taxon>
        <taxon>Tracheophyta</taxon>
        <taxon>Spermatophyta</taxon>
        <taxon>Magnoliopsida</taxon>
        <taxon>eudicotyledons</taxon>
        <taxon>Gunneridae</taxon>
        <taxon>Pentapetalae</taxon>
        <taxon>asterids</taxon>
        <taxon>campanulids</taxon>
        <taxon>Asterales</taxon>
        <taxon>Asteraceae</taxon>
        <taxon>Cichorioideae</taxon>
        <taxon>Cichorieae</taxon>
        <taxon>Lactucinae</taxon>
        <taxon>Lactuca</taxon>
    </lineage>
</organism>
<accession>A0A9R1W1I6</accession>
<dbReference type="PROSITE" id="PS51999">
    <property type="entry name" value="ZF_GRF"/>
    <property type="match status" value="1"/>
</dbReference>
<dbReference type="Proteomes" id="UP000235145">
    <property type="component" value="Unassembled WGS sequence"/>
</dbReference>
<gene>
    <name evidence="6" type="ORF">LSAT_V11C300105060</name>
</gene>
<reference evidence="6 7" key="1">
    <citation type="journal article" date="2017" name="Nat. Commun.">
        <title>Genome assembly with in vitro proximity ligation data and whole-genome triplication in lettuce.</title>
        <authorList>
            <person name="Reyes-Chin-Wo S."/>
            <person name="Wang Z."/>
            <person name="Yang X."/>
            <person name="Kozik A."/>
            <person name="Arikit S."/>
            <person name="Song C."/>
            <person name="Xia L."/>
            <person name="Froenicke L."/>
            <person name="Lavelle D.O."/>
            <person name="Truco M.J."/>
            <person name="Xia R."/>
            <person name="Zhu S."/>
            <person name="Xu C."/>
            <person name="Xu H."/>
            <person name="Xu X."/>
            <person name="Cox K."/>
            <person name="Korf I."/>
            <person name="Meyers B.C."/>
            <person name="Michelmore R.W."/>
        </authorList>
    </citation>
    <scope>NUCLEOTIDE SEQUENCE [LARGE SCALE GENOMIC DNA]</scope>
    <source>
        <strain evidence="7">cv. Salinas</strain>
        <tissue evidence="6">Seedlings</tissue>
    </source>
</reference>
<name>A0A9R1W1I6_LACSA</name>
<dbReference type="InterPro" id="IPR010666">
    <property type="entry name" value="Znf_GRF"/>
</dbReference>